<feature type="region of interest" description="Disordered" evidence="1">
    <location>
        <begin position="33"/>
        <end position="52"/>
    </location>
</feature>
<protein>
    <submittedName>
        <fullName evidence="4">Secreted protein</fullName>
    </submittedName>
</protein>
<name>A0A183F4V2_HELPZ</name>
<organism evidence="3 4">
    <name type="scientific">Heligmosomoides polygyrus</name>
    <name type="common">Parasitic roundworm</name>
    <dbReference type="NCBI Taxonomy" id="6339"/>
    <lineage>
        <taxon>Eukaryota</taxon>
        <taxon>Metazoa</taxon>
        <taxon>Ecdysozoa</taxon>
        <taxon>Nematoda</taxon>
        <taxon>Chromadorea</taxon>
        <taxon>Rhabditida</taxon>
        <taxon>Rhabditina</taxon>
        <taxon>Rhabditomorpha</taxon>
        <taxon>Strongyloidea</taxon>
        <taxon>Heligmosomidae</taxon>
        <taxon>Heligmosomoides</taxon>
    </lineage>
</organism>
<dbReference type="Proteomes" id="UP000050761">
    <property type="component" value="Unassembled WGS sequence"/>
</dbReference>
<gene>
    <name evidence="2" type="ORF">HPBE_LOCUS1195</name>
</gene>
<proteinExistence type="predicted"/>
<dbReference type="EMBL" id="UZAH01001210">
    <property type="protein sequence ID" value="VDO19577.1"/>
    <property type="molecule type" value="Genomic_DNA"/>
</dbReference>
<sequence length="71" mass="7850">MWAWTLFRATIKIPEGVGKVELAVKATDRTLGWRPVRPPMASTSSATVIPPPEEAPAVMCTWAEQVTMARR</sequence>
<accession>A0A3P7UBB8</accession>
<evidence type="ECO:0000256" key="1">
    <source>
        <dbReference type="SAM" id="MobiDB-lite"/>
    </source>
</evidence>
<evidence type="ECO:0000313" key="4">
    <source>
        <dbReference type="WBParaSite" id="HPBE_0000119401-mRNA-1"/>
    </source>
</evidence>
<dbReference type="WBParaSite" id="HPBE_0000119401-mRNA-1">
    <property type="protein sequence ID" value="HPBE_0000119401-mRNA-1"/>
    <property type="gene ID" value="HPBE_0000119401"/>
</dbReference>
<evidence type="ECO:0000313" key="3">
    <source>
        <dbReference type="Proteomes" id="UP000050761"/>
    </source>
</evidence>
<reference evidence="4" key="2">
    <citation type="submission" date="2019-09" db="UniProtKB">
        <authorList>
            <consortium name="WormBaseParasite"/>
        </authorList>
    </citation>
    <scope>IDENTIFICATION</scope>
</reference>
<dbReference type="OrthoDB" id="10051395at2759"/>
<evidence type="ECO:0000313" key="2">
    <source>
        <dbReference type="EMBL" id="VDO19577.1"/>
    </source>
</evidence>
<dbReference type="AlphaFoldDB" id="A0A183F4V2"/>
<keyword evidence="3" id="KW-1185">Reference proteome</keyword>
<reference evidence="2 3" key="1">
    <citation type="submission" date="2018-11" db="EMBL/GenBank/DDBJ databases">
        <authorList>
            <consortium name="Pathogen Informatics"/>
        </authorList>
    </citation>
    <scope>NUCLEOTIDE SEQUENCE [LARGE SCALE GENOMIC DNA]</scope>
</reference>
<accession>A0A183F4V2</accession>